<feature type="region of interest" description="Disordered" evidence="1">
    <location>
        <begin position="153"/>
        <end position="172"/>
    </location>
</feature>
<dbReference type="PANTHER" id="PTHR33198:SF19">
    <property type="entry name" value="CCHC-TYPE DOMAIN-CONTAINING PROTEIN"/>
    <property type="match status" value="1"/>
</dbReference>
<reference evidence="2 3" key="1">
    <citation type="submission" date="2024-06" db="EMBL/GenBank/DDBJ databases">
        <authorList>
            <person name="Pan Q."/>
            <person name="Wen M."/>
            <person name="Jouanno E."/>
            <person name="Zahm M."/>
            <person name="Klopp C."/>
            <person name="Cabau C."/>
            <person name="Louis A."/>
            <person name="Berthelot C."/>
            <person name="Parey E."/>
            <person name="Roest Crollius H."/>
            <person name="Montfort J."/>
            <person name="Robinson-Rechavi M."/>
            <person name="Bouchez O."/>
            <person name="Lampietro C."/>
            <person name="Lopez Roques C."/>
            <person name="Donnadieu C."/>
            <person name="Postlethwait J."/>
            <person name="Bobe J."/>
            <person name="Verreycken H."/>
            <person name="Guiguen Y."/>
        </authorList>
    </citation>
    <scope>NUCLEOTIDE SEQUENCE [LARGE SCALE GENOMIC DNA]</scope>
    <source>
        <strain evidence="2">Up_M1</strain>
        <tissue evidence="2">Testis</tissue>
    </source>
</reference>
<organism evidence="2 3">
    <name type="scientific">Umbra pygmaea</name>
    <name type="common">Eastern mudminnow</name>
    <dbReference type="NCBI Taxonomy" id="75934"/>
    <lineage>
        <taxon>Eukaryota</taxon>
        <taxon>Metazoa</taxon>
        <taxon>Chordata</taxon>
        <taxon>Craniata</taxon>
        <taxon>Vertebrata</taxon>
        <taxon>Euteleostomi</taxon>
        <taxon>Actinopterygii</taxon>
        <taxon>Neopterygii</taxon>
        <taxon>Teleostei</taxon>
        <taxon>Protacanthopterygii</taxon>
        <taxon>Esociformes</taxon>
        <taxon>Umbridae</taxon>
        <taxon>Umbra</taxon>
    </lineage>
</organism>
<sequence length="390" mass="43999">MHPTATMLTNAVFQTQLSIIMDIMVELVVREVSRLIDDCFAFVMENEEAKLPKRDIQSMNNAKTRTFASFMEVLSKSSVEKITLLSYVVESEVRTVKTATSEVKAVCQAEASTEDSTKIDAVPDFAPLSSPASDVELPLHFDQPDNVNLDPQILSASESDKPDKPDSHPFTCSHCGKVDVRRQVFTSESSDEERGEKPRIQMATFGTIGEFVEGDEDWTEYVERLGHFFAANGITEEAKQRSILLSVCGAKTYKLIRNLATPRKPGEIPYEDLVKLVGNHHNPKPSVIVQRFKFHSHFQKSGQSVANFVAELRQLSEHCDFGAVLDDMLRDRLVCGISNDAIQRRLLGKLRHYLFKKSPRNFTQGMEMAANNAKDIQRVRQERIRRLCTT</sequence>
<proteinExistence type="predicted"/>
<evidence type="ECO:0000313" key="2">
    <source>
        <dbReference type="EMBL" id="KAL0984023.1"/>
    </source>
</evidence>
<protein>
    <submittedName>
        <fullName evidence="2">Uncharacterized protein</fullName>
    </submittedName>
</protein>
<dbReference type="EMBL" id="JAGEUA010000004">
    <property type="protein sequence ID" value="KAL0984023.1"/>
    <property type="molecule type" value="Genomic_DNA"/>
</dbReference>
<evidence type="ECO:0000313" key="3">
    <source>
        <dbReference type="Proteomes" id="UP001557470"/>
    </source>
</evidence>
<name>A0ABD0XGY3_UMBPY</name>
<dbReference type="PANTHER" id="PTHR33198">
    <property type="entry name" value="ANK_REP_REGION DOMAIN-CONTAINING PROTEIN-RELATED"/>
    <property type="match status" value="1"/>
</dbReference>
<comment type="caution">
    <text evidence="2">The sequence shown here is derived from an EMBL/GenBank/DDBJ whole genome shotgun (WGS) entry which is preliminary data.</text>
</comment>
<accession>A0ABD0XGY3</accession>
<dbReference type="Proteomes" id="UP001557470">
    <property type="component" value="Unassembled WGS sequence"/>
</dbReference>
<gene>
    <name evidence="2" type="ORF">UPYG_G00136010</name>
</gene>
<dbReference type="AlphaFoldDB" id="A0ABD0XGY3"/>
<feature type="compositionally biased region" description="Basic and acidic residues" evidence="1">
    <location>
        <begin position="158"/>
        <end position="167"/>
    </location>
</feature>
<evidence type="ECO:0000256" key="1">
    <source>
        <dbReference type="SAM" id="MobiDB-lite"/>
    </source>
</evidence>
<keyword evidence="3" id="KW-1185">Reference proteome</keyword>